<evidence type="ECO:0000256" key="3">
    <source>
        <dbReference type="SAM" id="MobiDB-lite"/>
    </source>
</evidence>
<keyword evidence="2 5" id="KW-0647">Proteasome</keyword>
<dbReference type="Gene3D" id="1.10.287.3990">
    <property type="match status" value="1"/>
</dbReference>
<dbReference type="FunFam" id="3.40.50.410:FF:000005">
    <property type="entry name" value="26S proteasome non-ATPase regulatory subunit 4"/>
    <property type="match status" value="1"/>
</dbReference>
<feature type="region of interest" description="Disordered" evidence="3">
    <location>
        <begin position="318"/>
        <end position="426"/>
    </location>
</feature>
<dbReference type="SUPFAM" id="SSF53300">
    <property type="entry name" value="vWA-like"/>
    <property type="match status" value="1"/>
</dbReference>
<feature type="compositionally biased region" description="Low complexity" evidence="3">
    <location>
        <begin position="318"/>
        <end position="331"/>
    </location>
</feature>
<dbReference type="SMART" id="SM00726">
    <property type="entry name" value="UIM"/>
    <property type="match status" value="3"/>
</dbReference>
<evidence type="ECO:0000313" key="5">
    <source>
        <dbReference type="EMBL" id="KAF4752560.1"/>
    </source>
</evidence>
<dbReference type="AlphaFoldDB" id="A0A7J6U707"/>
<dbReference type="Proteomes" id="UP000574390">
    <property type="component" value="Unassembled WGS sequence"/>
</dbReference>
<accession>A0A7J6U707</accession>
<evidence type="ECO:0000313" key="6">
    <source>
        <dbReference type="Proteomes" id="UP000574390"/>
    </source>
</evidence>
<dbReference type="InterPro" id="IPR003903">
    <property type="entry name" value="UIM_dom"/>
</dbReference>
<protein>
    <submittedName>
        <fullName evidence="5">26S proteasome non-ATPase regulatory subunit 4</fullName>
    </submittedName>
</protein>
<feature type="compositionally biased region" description="Basic and acidic residues" evidence="3">
    <location>
        <begin position="384"/>
        <end position="406"/>
    </location>
</feature>
<dbReference type="Gene3D" id="3.40.50.410">
    <property type="entry name" value="von Willebrand factor, type A domain"/>
    <property type="match status" value="1"/>
</dbReference>
<dbReference type="InterPro" id="IPR000467">
    <property type="entry name" value="G_patch_dom"/>
</dbReference>
<dbReference type="InterPro" id="IPR035979">
    <property type="entry name" value="RBD_domain_sf"/>
</dbReference>
<dbReference type="GO" id="GO:0005634">
    <property type="term" value="C:nucleus"/>
    <property type="evidence" value="ECO:0007669"/>
    <property type="project" value="TreeGrafter"/>
</dbReference>
<dbReference type="PANTHER" id="PTHR10223">
    <property type="entry name" value="26S PROTEASOME NON-ATPASE REGULATORY SUBUNIT 4"/>
    <property type="match status" value="1"/>
</dbReference>
<organism evidence="5 6">
    <name type="scientific">Perkinsus olseni</name>
    <name type="common">Perkinsus atlanticus</name>
    <dbReference type="NCBI Taxonomy" id="32597"/>
    <lineage>
        <taxon>Eukaryota</taxon>
        <taxon>Sar</taxon>
        <taxon>Alveolata</taxon>
        <taxon>Perkinsozoa</taxon>
        <taxon>Perkinsea</taxon>
        <taxon>Perkinsida</taxon>
        <taxon>Perkinsidae</taxon>
        <taxon>Perkinsus</taxon>
    </lineage>
</organism>
<name>A0A7J6U707_PEROL</name>
<dbReference type="Pfam" id="PF13519">
    <property type="entry name" value="VWA_2"/>
    <property type="match status" value="1"/>
</dbReference>
<dbReference type="GO" id="GO:0043161">
    <property type="term" value="P:proteasome-mediated ubiquitin-dependent protein catabolic process"/>
    <property type="evidence" value="ECO:0007669"/>
    <property type="project" value="TreeGrafter"/>
</dbReference>
<feature type="compositionally biased region" description="Low complexity" evidence="3">
    <location>
        <begin position="248"/>
        <end position="284"/>
    </location>
</feature>
<dbReference type="SMART" id="SM00443">
    <property type="entry name" value="G_patch"/>
    <property type="match status" value="1"/>
</dbReference>
<feature type="region of interest" description="Disordered" evidence="3">
    <location>
        <begin position="439"/>
        <end position="479"/>
    </location>
</feature>
<feature type="compositionally biased region" description="Polar residues" evidence="3">
    <location>
        <begin position="511"/>
        <end position="522"/>
    </location>
</feature>
<gene>
    <name evidence="5" type="primary">PSMD4_2</name>
    <name evidence="5" type="ORF">FOZ62_006133</name>
</gene>
<feature type="compositionally biased region" description="Basic and acidic residues" evidence="3">
    <location>
        <begin position="446"/>
        <end position="479"/>
    </location>
</feature>
<reference evidence="5 6" key="1">
    <citation type="submission" date="2020-04" db="EMBL/GenBank/DDBJ databases">
        <title>Perkinsus olseni comparative genomics.</title>
        <authorList>
            <person name="Bogema D.R."/>
        </authorList>
    </citation>
    <scope>NUCLEOTIDE SEQUENCE [LARGE SCALE GENOMIC DNA]</scope>
    <source>
        <strain evidence="5">ATCC PRA-205</strain>
    </source>
</reference>
<dbReference type="Gene3D" id="3.30.70.330">
    <property type="match status" value="1"/>
</dbReference>
<feature type="compositionally biased region" description="Basic and acidic residues" evidence="3">
    <location>
        <begin position="332"/>
        <end position="352"/>
    </location>
</feature>
<dbReference type="EMBL" id="JABANM010002434">
    <property type="protein sequence ID" value="KAF4752560.1"/>
    <property type="molecule type" value="Genomic_DNA"/>
</dbReference>
<dbReference type="PANTHER" id="PTHR10223:SF0">
    <property type="entry name" value="26S PROTEASOME NON-ATPASE REGULATORY SUBUNIT 4"/>
    <property type="match status" value="1"/>
</dbReference>
<feature type="domain" description="G-patch" evidence="4">
    <location>
        <begin position="574"/>
        <end position="604"/>
    </location>
</feature>
<evidence type="ECO:0000259" key="4">
    <source>
        <dbReference type="PROSITE" id="PS50174"/>
    </source>
</evidence>
<evidence type="ECO:0000256" key="2">
    <source>
        <dbReference type="ARBA" id="ARBA00022942"/>
    </source>
</evidence>
<dbReference type="SUPFAM" id="SSF54928">
    <property type="entry name" value="RNA-binding domain, RBD"/>
    <property type="match status" value="1"/>
</dbReference>
<comment type="similarity">
    <text evidence="1">Belongs to the proteasome subunit S5A family.</text>
</comment>
<dbReference type="Pfam" id="PF01585">
    <property type="entry name" value="G-patch"/>
    <property type="match status" value="1"/>
</dbReference>
<dbReference type="InterPro" id="IPR012677">
    <property type="entry name" value="Nucleotide-bd_a/b_plait_sf"/>
</dbReference>
<dbReference type="GO" id="GO:0031593">
    <property type="term" value="F:polyubiquitin modification-dependent protein binding"/>
    <property type="evidence" value="ECO:0007669"/>
    <property type="project" value="TreeGrafter"/>
</dbReference>
<dbReference type="InterPro" id="IPR002035">
    <property type="entry name" value="VWF_A"/>
</dbReference>
<dbReference type="GO" id="GO:0008540">
    <property type="term" value="C:proteasome regulatory particle, base subcomplex"/>
    <property type="evidence" value="ECO:0007669"/>
    <property type="project" value="TreeGrafter"/>
</dbReference>
<dbReference type="PROSITE" id="PS50174">
    <property type="entry name" value="G_PATCH"/>
    <property type="match status" value="1"/>
</dbReference>
<evidence type="ECO:0000256" key="1">
    <source>
        <dbReference type="ARBA" id="ARBA00005574"/>
    </source>
</evidence>
<dbReference type="GO" id="GO:0003676">
    <property type="term" value="F:nucleic acid binding"/>
    <property type="evidence" value="ECO:0007669"/>
    <property type="project" value="InterPro"/>
</dbReference>
<dbReference type="GO" id="GO:0005829">
    <property type="term" value="C:cytosol"/>
    <property type="evidence" value="ECO:0007669"/>
    <property type="project" value="TreeGrafter"/>
</dbReference>
<dbReference type="PROSITE" id="PS50330">
    <property type="entry name" value="UIM"/>
    <property type="match status" value="2"/>
</dbReference>
<proteinExistence type="inferred from homology"/>
<dbReference type="InterPro" id="IPR036465">
    <property type="entry name" value="vWFA_dom_sf"/>
</dbReference>
<feature type="region of interest" description="Disordered" evidence="3">
    <location>
        <begin position="507"/>
        <end position="545"/>
    </location>
</feature>
<feature type="compositionally biased region" description="Low complexity" evidence="3">
    <location>
        <begin position="407"/>
        <end position="425"/>
    </location>
</feature>
<sequence>MSVEAVMLCLDTSEWCRNADYVPDRIQAETEAANLICGAKSQQHPETAVGVLTMSGSSDGSGVDLRQTPTTNLGEMLTALSNLSPEVKDFGPNGPRSADLVRGIQTAQLVLKHRQNKNQKQRIVCFVGSPVGATKKQMETLGKNLKKNNVAIDIVSFGEVDANKPLLQDLLDHAQSSGNSCMVEVPPYTEQIMSDVLMGTPVVTPEGAAPPAAAAAGEGGFEFGVDPSQDPELAMALRMSMEEERARQGQSAAAGGEGSTTQQEGSAAAAPAAPAGAAQESSASTSEMDPRLQAALADAAAAGEEVDDELRQALLLSLQESDSQQNKQQQQQEEHKEEVEKKPEEKAAEEVPAKASAPSAPAPEDDMDEELRKALMESLEDWDGGEKTKGDGDAPAEKKQKKDKPAAADSSSSSSSAQGASDEAAIFQDPSMVAELLSGLPGVDLNDPRIQEALKDLQGDKGDSAKKDDDKENNDLEKRPVLVVAPASWNPSRSLLRASFLARPRGGLPFPSTNTVVKSSPLSGAYDDDDEEYDPMHPNDYDIINRERKRKAEEDDLAERKEIAKIAAKPAVQKDSAGSKLLKKMGWTEGQGLGAQNQGITAPLMHKKIDSTQGKIEMGKISILPPSIGQSSPEPESRILLLKNMVGNGEVDEDLQDDVKEECETYGKVEEVKVLELQTEVRVFVVFGDVAASEKAKKIMHGR</sequence>
<dbReference type="CDD" id="cd12374">
    <property type="entry name" value="RRM_UHM_SPF45_PUF60"/>
    <property type="match status" value="1"/>
</dbReference>
<feature type="compositionally biased region" description="Basic and acidic residues" evidence="3">
    <location>
        <begin position="534"/>
        <end position="545"/>
    </location>
</feature>
<feature type="region of interest" description="Disordered" evidence="3">
    <location>
        <begin position="240"/>
        <end position="290"/>
    </location>
</feature>
<dbReference type="InterPro" id="IPR027040">
    <property type="entry name" value="PSMD4"/>
</dbReference>
<comment type="caution">
    <text evidence="5">The sequence shown here is derived from an EMBL/GenBank/DDBJ whole genome shotgun (WGS) entry which is preliminary data.</text>
</comment>